<organism evidence="2 3">
    <name type="scientific">Lactococcus lactis subsp. cremoris</name>
    <name type="common">Streptococcus cremoris</name>
    <dbReference type="NCBI Taxonomy" id="1359"/>
    <lineage>
        <taxon>Bacteria</taxon>
        <taxon>Bacillati</taxon>
        <taxon>Bacillota</taxon>
        <taxon>Bacilli</taxon>
        <taxon>Lactobacillales</taxon>
        <taxon>Streptococcaceae</taxon>
        <taxon>Lactococcus</taxon>
    </lineage>
</organism>
<accession>A0AAX4A471</accession>
<reference evidence="2" key="2">
    <citation type="submission" date="2023-09" db="EMBL/GenBank/DDBJ databases">
        <authorList>
            <person name="Kim T.W."/>
        </authorList>
    </citation>
    <scope>NUCLEOTIDE SEQUENCE</scope>
    <source>
        <strain evidence="2">KCKM 0438</strain>
    </source>
</reference>
<evidence type="ECO:0000259" key="1">
    <source>
        <dbReference type="Pfam" id="PF13021"/>
    </source>
</evidence>
<dbReference type="RefSeq" id="WP_043737487.1">
    <property type="nucleotide sequence ID" value="NZ_CP070856.1"/>
</dbReference>
<dbReference type="AlphaFoldDB" id="A0AAX4A471"/>
<feature type="domain" description="DUF3885" evidence="1">
    <location>
        <begin position="39"/>
        <end position="176"/>
    </location>
</feature>
<name>A0AAX4A471_LACLC</name>
<gene>
    <name evidence="2" type="ORF">RF668_00940</name>
</gene>
<dbReference type="Pfam" id="PF13021">
    <property type="entry name" value="DUF3885"/>
    <property type="match status" value="1"/>
</dbReference>
<sequence>MNSKLTIIERNILGNYLNFENLETYDIEPITYQNGYEITPETLLVAKYEFETIFSHIFKEGEEIFISTIDNLQKSDGRICDYKGDGLKNFFSKKWLRFLSSTTLNVKDECDKNSVQISNIYHLNYSSVKIKHLIKAIMFRDFESYRKAIGAKKVKFGVIIFYNRLNNTYVELYDDRYVRIQFGDKKLKEYFQKNYKMERPEDWNL</sequence>
<evidence type="ECO:0000313" key="3">
    <source>
        <dbReference type="Proteomes" id="UP001254658"/>
    </source>
</evidence>
<dbReference type="EMBL" id="CP133787">
    <property type="protein sequence ID" value="WMX70897.1"/>
    <property type="molecule type" value="Genomic_DNA"/>
</dbReference>
<evidence type="ECO:0000313" key="2">
    <source>
        <dbReference type="EMBL" id="WMX70897.1"/>
    </source>
</evidence>
<proteinExistence type="predicted"/>
<dbReference type="InterPro" id="IPR024976">
    <property type="entry name" value="DUF3885"/>
</dbReference>
<reference evidence="2" key="1">
    <citation type="journal article" date="2022" name="Microbiol. Spectr.">
        <title>Optimizing Conditions in the Acid Tolerance Test for Potential Probiotics Using Response Surface Methodology.</title>
        <authorList>
            <person name="Ko H.I."/>
            <person name="Jeong C.H."/>
            <person name="Hong S.W."/>
            <person name="Eun J.B."/>
            <person name="Kim T.W."/>
        </authorList>
    </citation>
    <scope>NUCLEOTIDE SEQUENCE</scope>
    <source>
        <strain evidence="2">KCKM 0438</strain>
    </source>
</reference>
<dbReference type="Proteomes" id="UP001254658">
    <property type="component" value="Chromosome"/>
</dbReference>
<protein>
    <recommendedName>
        <fullName evidence="1">DUF3885 domain-containing protein</fullName>
    </recommendedName>
</protein>